<protein>
    <recommendedName>
        <fullName evidence="2">glutathione transferase</fullName>
        <ecNumber evidence="2">2.5.1.18</ecNumber>
    </recommendedName>
</protein>
<gene>
    <name evidence="8" type="primary">LOC100837891</name>
    <name evidence="7" type="ORF">BRADI_3g32370v3</name>
</gene>
<dbReference type="GO" id="GO:0006749">
    <property type="term" value="P:glutathione metabolic process"/>
    <property type="evidence" value="ECO:0000318"/>
    <property type="project" value="GO_Central"/>
</dbReference>
<feature type="domain" description="GST N-terminal" evidence="5">
    <location>
        <begin position="5"/>
        <end position="92"/>
    </location>
</feature>
<reference evidence="7 8" key="1">
    <citation type="journal article" date="2010" name="Nature">
        <title>Genome sequencing and analysis of the model grass Brachypodium distachyon.</title>
        <authorList>
            <consortium name="International Brachypodium Initiative"/>
        </authorList>
    </citation>
    <scope>NUCLEOTIDE SEQUENCE [LARGE SCALE GENOMIC DNA]</scope>
    <source>
        <strain evidence="7 8">Bd21</strain>
    </source>
</reference>
<proteinExistence type="inferred from homology"/>
<dbReference type="GeneID" id="100837891"/>
<dbReference type="InterPro" id="IPR010987">
    <property type="entry name" value="Glutathione-S-Trfase_C-like"/>
</dbReference>
<evidence type="ECO:0000313" key="7">
    <source>
        <dbReference type="EMBL" id="KQJ97637.1"/>
    </source>
</evidence>
<comment type="similarity">
    <text evidence="1">Belongs to the GST superfamily. Phi family.</text>
</comment>
<evidence type="ECO:0000259" key="5">
    <source>
        <dbReference type="PROSITE" id="PS50404"/>
    </source>
</evidence>
<dbReference type="OrthoDB" id="422574at2759"/>
<dbReference type="AlphaFoldDB" id="A0A0Q3LZF6"/>
<dbReference type="EC" id="2.5.1.18" evidence="2"/>
<dbReference type="Proteomes" id="UP000008810">
    <property type="component" value="Chromosome 3"/>
</dbReference>
<comment type="catalytic activity">
    <reaction evidence="4">
        <text>RX + glutathione = an S-substituted glutathione + a halide anion + H(+)</text>
        <dbReference type="Rhea" id="RHEA:16437"/>
        <dbReference type="ChEBI" id="CHEBI:15378"/>
        <dbReference type="ChEBI" id="CHEBI:16042"/>
        <dbReference type="ChEBI" id="CHEBI:17792"/>
        <dbReference type="ChEBI" id="CHEBI:57925"/>
        <dbReference type="ChEBI" id="CHEBI:90779"/>
        <dbReference type="EC" id="2.5.1.18"/>
    </reaction>
</comment>
<sequence length="255" mass="28293">MAPAPVLQVFGQPTSTDVARVMACLFERDLHFELVRTDAITKRGLNLAASCFVDTRYCCPGGGHVTLKHGDTYLTDSRDICRYVCTELPRGRAAREAQALYGAGSLERASIEKWLRAEARCFNPPSSELASNYQQQHLALTPDDEAVAEGERRVRAVMGVYDGALARTRYLAVDEFSLADLCHLPGAHRLLAVAGGERGKRRLLGSLEHVSRWYHDVSARPAWRRVVAVQSAARDLMPPLVPARRCHEELRTPTN</sequence>
<evidence type="ECO:0000259" key="6">
    <source>
        <dbReference type="PROSITE" id="PS50405"/>
    </source>
</evidence>
<feature type="domain" description="GST C-terminal" evidence="6">
    <location>
        <begin position="104"/>
        <end position="240"/>
    </location>
</feature>
<dbReference type="InterPro" id="IPR004045">
    <property type="entry name" value="Glutathione_S-Trfase_N"/>
</dbReference>
<reference evidence="8" key="3">
    <citation type="submission" date="2018-08" db="UniProtKB">
        <authorList>
            <consortium name="EnsemblPlants"/>
        </authorList>
    </citation>
    <scope>IDENTIFICATION</scope>
    <source>
        <strain evidence="8">cv. Bd21</strain>
    </source>
</reference>
<dbReference type="KEGG" id="bdi:100837891"/>
<evidence type="ECO:0000256" key="4">
    <source>
        <dbReference type="ARBA" id="ARBA00047960"/>
    </source>
</evidence>
<dbReference type="RefSeq" id="XP_003572027.1">
    <property type="nucleotide sequence ID" value="XM_003571979.1"/>
</dbReference>
<dbReference type="PROSITE" id="PS50404">
    <property type="entry name" value="GST_NTER"/>
    <property type="match status" value="1"/>
</dbReference>
<organism evidence="7">
    <name type="scientific">Brachypodium distachyon</name>
    <name type="common">Purple false brome</name>
    <name type="synonym">Trachynia distachya</name>
    <dbReference type="NCBI Taxonomy" id="15368"/>
    <lineage>
        <taxon>Eukaryota</taxon>
        <taxon>Viridiplantae</taxon>
        <taxon>Streptophyta</taxon>
        <taxon>Embryophyta</taxon>
        <taxon>Tracheophyta</taxon>
        <taxon>Spermatophyta</taxon>
        <taxon>Magnoliopsida</taxon>
        <taxon>Liliopsida</taxon>
        <taxon>Poales</taxon>
        <taxon>Poaceae</taxon>
        <taxon>BOP clade</taxon>
        <taxon>Pooideae</taxon>
        <taxon>Stipodae</taxon>
        <taxon>Brachypodieae</taxon>
        <taxon>Brachypodium</taxon>
    </lineage>
</organism>
<dbReference type="PANTHER" id="PTHR43900">
    <property type="entry name" value="GLUTATHIONE S-TRANSFERASE RHO"/>
    <property type="match status" value="1"/>
</dbReference>
<dbReference type="Gramene" id="KQJ97637">
    <property type="protein sequence ID" value="KQJ97637"/>
    <property type="gene ID" value="BRADI_3g32370v3"/>
</dbReference>
<dbReference type="Pfam" id="PF00043">
    <property type="entry name" value="GST_C"/>
    <property type="match status" value="1"/>
</dbReference>
<evidence type="ECO:0000256" key="1">
    <source>
        <dbReference type="ARBA" id="ARBA00010128"/>
    </source>
</evidence>
<dbReference type="InterPro" id="IPR036249">
    <property type="entry name" value="Thioredoxin-like_sf"/>
</dbReference>
<evidence type="ECO:0000256" key="3">
    <source>
        <dbReference type="ARBA" id="ARBA00022679"/>
    </source>
</evidence>
<accession>A0A0Q3LZF6</accession>
<keyword evidence="9" id="KW-1185">Reference proteome</keyword>
<dbReference type="EMBL" id="CM000882">
    <property type="protein sequence ID" value="KQJ97637.1"/>
    <property type="molecule type" value="Genomic_DNA"/>
</dbReference>
<dbReference type="FunFam" id="1.20.1050.10:FF:000004">
    <property type="entry name" value="Glutathione S-transferase F2"/>
    <property type="match status" value="1"/>
</dbReference>
<dbReference type="GO" id="GO:0004364">
    <property type="term" value="F:glutathione transferase activity"/>
    <property type="evidence" value="ECO:0000318"/>
    <property type="project" value="GO_Central"/>
</dbReference>
<dbReference type="STRING" id="15368.A0A0Q3LZF6"/>
<dbReference type="PANTHER" id="PTHR43900:SF28">
    <property type="entry name" value="GLUTATHIONE TRANSFERASE"/>
    <property type="match status" value="1"/>
</dbReference>
<dbReference type="EnsemblPlants" id="KQJ97637">
    <property type="protein sequence ID" value="KQJ97637"/>
    <property type="gene ID" value="BRADI_3g32370v3"/>
</dbReference>
<dbReference type="Gene3D" id="3.40.30.10">
    <property type="entry name" value="Glutaredoxin"/>
    <property type="match status" value="1"/>
</dbReference>
<dbReference type="InterPro" id="IPR004046">
    <property type="entry name" value="GST_C"/>
</dbReference>
<keyword evidence="3" id="KW-0808">Transferase</keyword>
<name>A0A0Q3LZF6_BRADI</name>
<dbReference type="GO" id="GO:0043295">
    <property type="term" value="F:glutathione binding"/>
    <property type="evidence" value="ECO:0000318"/>
    <property type="project" value="GO_Central"/>
</dbReference>
<dbReference type="PROSITE" id="PS50405">
    <property type="entry name" value="GST_CTER"/>
    <property type="match status" value="1"/>
</dbReference>
<evidence type="ECO:0000256" key="2">
    <source>
        <dbReference type="ARBA" id="ARBA00012452"/>
    </source>
</evidence>
<reference evidence="7" key="2">
    <citation type="submission" date="2017-06" db="EMBL/GenBank/DDBJ databases">
        <title>WGS assembly of Brachypodium distachyon.</title>
        <authorList>
            <consortium name="The International Brachypodium Initiative"/>
            <person name="Lucas S."/>
            <person name="Harmon-Smith M."/>
            <person name="Lail K."/>
            <person name="Tice H."/>
            <person name="Grimwood J."/>
            <person name="Bruce D."/>
            <person name="Barry K."/>
            <person name="Shu S."/>
            <person name="Lindquist E."/>
            <person name="Wang M."/>
            <person name="Pitluck S."/>
            <person name="Vogel J.P."/>
            <person name="Garvin D.F."/>
            <person name="Mockler T.C."/>
            <person name="Schmutz J."/>
            <person name="Rokhsar D."/>
            <person name="Bevan M.W."/>
        </authorList>
    </citation>
    <scope>NUCLEOTIDE SEQUENCE</scope>
    <source>
        <strain evidence="7">Bd21</strain>
    </source>
</reference>
<dbReference type="GO" id="GO:0005737">
    <property type="term" value="C:cytoplasm"/>
    <property type="evidence" value="ECO:0000318"/>
    <property type="project" value="GO_Central"/>
</dbReference>
<dbReference type="GO" id="GO:0009636">
    <property type="term" value="P:response to toxic substance"/>
    <property type="evidence" value="ECO:0007669"/>
    <property type="project" value="UniProtKB-ARBA"/>
</dbReference>
<dbReference type="Gene3D" id="1.20.1050.10">
    <property type="match status" value="1"/>
</dbReference>
<dbReference type="SUPFAM" id="SSF47616">
    <property type="entry name" value="GST C-terminal domain-like"/>
    <property type="match status" value="1"/>
</dbReference>
<evidence type="ECO:0000313" key="9">
    <source>
        <dbReference type="Proteomes" id="UP000008810"/>
    </source>
</evidence>
<dbReference type="InterPro" id="IPR036282">
    <property type="entry name" value="Glutathione-S-Trfase_C_sf"/>
</dbReference>
<dbReference type="SUPFAM" id="SSF52833">
    <property type="entry name" value="Thioredoxin-like"/>
    <property type="match status" value="1"/>
</dbReference>
<evidence type="ECO:0000313" key="8">
    <source>
        <dbReference type="EnsemblPlants" id="KQJ97637"/>
    </source>
</evidence>